<reference evidence="4" key="1">
    <citation type="submission" date="2008-01" db="EMBL/GenBank/DDBJ databases">
        <title>Complete sequence of chromosome of Caulobacter sp. K31.</title>
        <authorList>
            <consortium name="US DOE Joint Genome Institute"/>
            <person name="Copeland A."/>
            <person name="Lucas S."/>
            <person name="Lapidus A."/>
            <person name="Barry K."/>
            <person name="Glavina del Rio T."/>
            <person name="Dalin E."/>
            <person name="Tice H."/>
            <person name="Pitluck S."/>
            <person name="Bruce D."/>
            <person name="Goodwin L."/>
            <person name="Thompson L.S."/>
            <person name="Brettin T."/>
            <person name="Detter J.C."/>
            <person name="Han C."/>
            <person name="Schmutz J."/>
            <person name="Larimer F."/>
            <person name="Land M."/>
            <person name="Hauser L."/>
            <person name="Kyrpides N."/>
            <person name="Kim E."/>
            <person name="Stephens C."/>
            <person name="Richardson P."/>
        </authorList>
    </citation>
    <scope>NUCLEOTIDE SEQUENCE [LARGE SCALE GENOMIC DNA]</scope>
    <source>
        <strain evidence="4">K31</strain>
    </source>
</reference>
<dbReference type="AlphaFoldDB" id="B0T5A5"/>
<keyword evidence="2" id="KW-0813">Transport</keyword>
<feature type="transmembrane region" description="Helical" evidence="3">
    <location>
        <begin position="23"/>
        <end position="49"/>
    </location>
</feature>
<dbReference type="eggNOG" id="COG1682">
    <property type="taxonomic scope" value="Bacteria"/>
</dbReference>
<dbReference type="EMBL" id="CP000927">
    <property type="protein sequence ID" value="ABZ74051.1"/>
    <property type="molecule type" value="Genomic_DNA"/>
</dbReference>
<dbReference type="PANTHER" id="PTHR30413">
    <property type="entry name" value="INNER MEMBRANE TRANSPORT PERMEASE"/>
    <property type="match status" value="1"/>
</dbReference>
<dbReference type="STRING" id="366602.Caul_4931"/>
<evidence type="ECO:0000256" key="2">
    <source>
        <dbReference type="ARBA" id="ARBA00022448"/>
    </source>
</evidence>
<keyword evidence="3" id="KW-0472">Membrane</keyword>
<feature type="transmembrane region" description="Helical" evidence="3">
    <location>
        <begin position="133"/>
        <end position="149"/>
    </location>
</feature>
<comment type="similarity">
    <text evidence="1">Belongs to the ABC-2 integral membrane protein family.</text>
</comment>
<accession>B0T5A5</accession>
<sequence>MGSLVLGLGLLYSQIFHQPFKEYVSFIAAGLLAWQFLSGMVLDSTNVVMEAEPHLRALPLPLPLFAARMVLRNLIIFGHNLVVVMLMLLYFQHSVSFVTLLAVLGVALYAIAGFAVALILGPLSARFRDIPQVIANVVQLAFFLTPIFWKAGQLRPNNPAIAFNPFFHFVQLVRQPLLGIAPSLTNWMVAILITVLLLVCAFLTLAYTRRKIFLWL</sequence>
<feature type="transmembrane region" description="Helical" evidence="3">
    <location>
        <begin position="70"/>
        <end position="91"/>
    </location>
</feature>
<organism evidence="4">
    <name type="scientific">Caulobacter sp. (strain K31)</name>
    <dbReference type="NCBI Taxonomy" id="366602"/>
    <lineage>
        <taxon>Bacteria</taxon>
        <taxon>Pseudomonadati</taxon>
        <taxon>Pseudomonadota</taxon>
        <taxon>Alphaproteobacteria</taxon>
        <taxon>Caulobacterales</taxon>
        <taxon>Caulobacteraceae</taxon>
        <taxon>Caulobacter</taxon>
    </lineage>
</organism>
<feature type="transmembrane region" description="Helical" evidence="3">
    <location>
        <begin position="187"/>
        <end position="207"/>
    </location>
</feature>
<dbReference type="HOGENOM" id="CLU_060703_0_0_5"/>
<dbReference type="GO" id="GO:0015920">
    <property type="term" value="P:lipopolysaccharide transport"/>
    <property type="evidence" value="ECO:0007669"/>
    <property type="project" value="TreeGrafter"/>
</dbReference>
<keyword evidence="3" id="KW-0812">Transmembrane</keyword>
<dbReference type="KEGG" id="cak:Caul_4931"/>
<evidence type="ECO:0000256" key="1">
    <source>
        <dbReference type="ARBA" id="ARBA00007783"/>
    </source>
</evidence>
<gene>
    <name evidence="4" type="ordered locus">Caul_4931</name>
</gene>
<dbReference type="PANTHER" id="PTHR30413:SF10">
    <property type="entry name" value="CAPSULE POLYSACCHARIDE EXPORT INNER-MEMBRANE PROTEIN CTRC"/>
    <property type="match status" value="1"/>
</dbReference>
<feature type="transmembrane region" description="Helical" evidence="3">
    <location>
        <begin position="97"/>
        <end position="121"/>
    </location>
</feature>
<protein>
    <submittedName>
        <fullName evidence="4">ABC-2 type transporter protein</fullName>
    </submittedName>
</protein>
<evidence type="ECO:0000313" key="4">
    <source>
        <dbReference type="EMBL" id="ABZ74051.1"/>
    </source>
</evidence>
<proteinExistence type="inferred from homology"/>
<evidence type="ECO:0000256" key="3">
    <source>
        <dbReference type="SAM" id="Phobius"/>
    </source>
</evidence>
<keyword evidence="3" id="KW-1133">Transmembrane helix</keyword>
<name>B0T5A5_CAUSK</name>